<dbReference type="PROSITE" id="PS50110">
    <property type="entry name" value="RESPONSE_REGULATORY"/>
    <property type="match status" value="1"/>
</dbReference>
<accession>A0A1V9EW91</accession>
<sequence length="254" mass="29064">MNCVIIEDEKPAAEKLLSLLALCNQQVYVEIVLGSVKEAISWLQEHPTPELIFMDIELSDGLSFKIFEEINVECPVIFTTAYDEYWQEAFEYNSIDYLLKPIKPEKLEAALNKYQKLKQHFIGYKALANWPVTQPPTGGIAGFKKRFLVKRGTDYISIKAEEVAYFYATHKLVCMVDSSGQKFIMDQSLADIETQVDPAAFYRVNRKYLVNMSAIKRIKAYPKSKLLLEVVPLVTEDIIISQENAAAFKQWMGQ</sequence>
<dbReference type="OrthoDB" id="2168082at2"/>
<evidence type="ECO:0008006" key="6">
    <source>
        <dbReference type="Google" id="ProtNLM"/>
    </source>
</evidence>
<evidence type="ECO:0000259" key="3">
    <source>
        <dbReference type="PROSITE" id="PS50930"/>
    </source>
</evidence>
<name>A0A1V9EW91_9BACT</name>
<dbReference type="InterPro" id="IPR046947">
    <property type="entry name" value="LytR-like"/>
</dbReference>
<dbReference type="Gene3D" id="2.40.50.1020">
    <property type="entry name" value="LytTr DNA-binding domain"/>
    <property type="match status" value="1"/>
</dbReference>
<keyword evidence="5" id="KW-1185">Reference proteome</keyword>
<evidence type="ECO:0000259" key="2">
    <source>
        <dbReference type="PROSITE" id="PS50110"/>
    </source>
</evidence>
<dbReference type="PANTHER" id="PTHR37299:SF1">
    <property type="entry name" value="STAGE 0 SPORULATION PROTEIN A HOMOLOG"/>
    <property type="match status" value="1"/>
</dbReference>
<dbReference type="InterPro" id="IPR007492">
    <property type="entry name" value="LytTR_DNA-bd_dom"/>
</dbReference>
<dbReference type="GO" id="GO:0003677">
    <property type="term" value="F:DNA binding"/>
    <property type="evidence" value="ECO:0007669"/>
    <property type="project" value="InterPro"/>
</dbReference>
<dbReference type="RefSeq" id="WP_081198749.1">
    <property type="nucleotide sequence ID" value="NZ_FOCZ01000001.1"/>
</dbReference>
<protein>
    <recommendedName>
        <fullName evidence="6">DNA-binding response regulator</fullName>
    </recommendedName>
</protein>
<dbReference type="AlphaFoldDB" id="A0A1V9EW91"/>
<dbReference type="EMBL" id="LVXG01000012">
    <property type="protein sequence ID" value="OQP50416.1"/>
    <property type="molecule type" value="Genomic_DNA"/>
</dbReference>
<feature type="modified residue" description="4-aspartylphosphate" evidence="1">
    <location>
        <position position="55"/>
    </location>
</feature>
<dbReference type="Pfam" id="PF00072">
    <property type="entry name" value="Response_reg"/>
    <property type="match status" value="1"/>
</dbReference>
<dbReference type="SMART" id="SM00850">
    <property type="entry name" value="LytTR"/>
    <property type="match status" value="1"/>
</dbReference>
<reference evidence="5" key="1">
    <citation type="submission" date="2016-04" db="EMBL/GenBank/DDBJ databases">
        <authorList>
            <person name="Chen L."/>
            <person name="Zhuang W."/>
            <person name="Wang G."/>
        </authorList>
    </citation>
    <scope>NUCLEOTIDE SEQUENCE [LARGE SCALE GENOMIC DNA]</scope>
    <source>
        <strain evidence="5">17621</strain>
    </source>
</reference>
<feature type="domain" description="HTH LytTR-type" evidence="3">
    <location>
        <begin position="147"/>
        <end position="254"/>
    </location>
</feature>
<dbReference type="PROSITE" id="PS50930">
    <property type="entry name" value="HTH_LYTTR"/>
    <property type="match status" value="1"/>
</dbReference>
<evidence type="ECO:0000313" key="4">
    <source>
        <dbReference type="EMBL" id="OQP50416.1"/>
    </source>
</evidence>
<dbReference type="PANTHER" id="PTHR37299">
    <property type="entry name" value="TRANSCRIPTIONAL REGULATOR-RELATED"/>
    <property type="match status" value="1"/>
</dbReference>
<comment type="caution">
    <text evidence="4">The sequence shown here is derived from an EMBL/GenBank/DDBJ whole genome shotgun (WGS) entry which is preliminary data.</text>
</comment>
<gene>
    <name evidence="4" type="ORF">A4H97_00815</name>
</gene>
<dbReference type="Proteomes" id="UP000192610">
    <property type="component" value="Unassembled WGS sequence"/>
</dbReference>
<dbReference type="Gene3D" id="3.40.50.2300">
    <property type="match status" value="1"/>
</dbReference>
<dbReference type="InterPro" id="IPR011006">
    <property type="entry name" value="CheY-like_superfamily"/>
</dbReference>
<dbReference type="SUPFAM" id="SSF52172">
    <property type="entry name" value="CheY-like"/>
    <property type="match status" value="1"/>
</dbReference>
<dbReference type="InterPro" id="IPR001789">
    <property type="entry name" value="Sig_transdc_resp-reg_receiver"/>
</dbReference>
<dbReference type="SMART" id="SM00448">
    <property type="entry name" value="REC"/>
    <property type="match status" value="1"/>
</dbReference>
<dbReference type="FunFam" id="3.40.50.2300:FF:000361">
    <property type="entry name" value="Two-component system response regulator"/>
    <property type="match status" value="1"/>
</dbReference>
<evidence type="ECO:0000313" key="5">
    <source>
        <dbReference type="Proteomes" id="UP000192610"/>
    </source>
</evidence>
<proteinExistence type="predicted"/>
<organism evidence="4 5">
    <name type="scientific">Niastella yeongjuensis</name>
    <dbReference type="NCBI Taxonomy" id="354355"/>
    <lineage>
        <taxon>Bacteria</taxon>
        <taxon>Pseudomonadati</taxon>
        <taxon>Bacteroidota</taxon>
        <taxon>Chitinophagia</taxon>
        <taxon>Chitinophagales</taxon>
        <taxon>Chitinophagaceae</taxon>
        <taxon>Niastella</taxon>
    </lineage>
</organism>
<dbReference type="STRING" id="354355.SAMN05660816_00785"/>
<evidence type="ECO:0000256" key="1">
    <source>
        <dbReference type="PROSITE-ProRule" id="PRU00169"/>
    </source>
</evidence>
<dbReference type="GO" id="GO:0000156">
    <property type="term" value="F:phosphorelay response regulator activity"/>
    <property type="evidence" value="ECO:0007669"/>
    <property type="project" value="InterPro"/>
</dbReference>
<feature type="domain" description="Response regulatory" evidence="2">
    <location>
        <begin position="2"/>
        <end position="115"/>
    </location>
</feature>
<dbReference type="Pfam" id="PF04397">
    <property type="entry name" value="LytTR"/>
    <property type="match status" value="1"/>
</dbReference>
<keyword evidence="1" id="KW-0597">Phosphoprotein</keyword>